<dbReference type="AlphaFoldDB" id="A0A4Z2I2J7"/>
<gene>
    <name evidence="1" type="ORF">EYF80_017586</name>
</gene>
<keyword evidence="2" id="KW-1185">Reference proteome</keyword>
<proteinExistence type="predicted"/>
<organism evidence="1 2">
    <name type="scientific">Liparis tanakae</name>
    <name type="common">Tanaka's snailfish</name>
    <dbReference type="NCBI Taxonomy" id="230148"/>
    <lineage>
        <taxon>Eukaryota</taxon>
        <taxon>Metazoa</taxon>
        <taxon>Chordata</taxon>
        <taxon>Craniata</taxon>
        <taxon>Vertebrata</taxon>
        <taxon>Euteleostomi</taxon>
        <taxon>Actinopterygii</taxon>
        <taxon>Neopterygii</taxon>
        <taxon>Teleostei</taxon>
        <taxon>Neoteleostei</taxon>
        <taxon>Acanthomorphata</taxon>
        <taxon>Eupercaria</taxon>
        <taxon>Perciformes</taxon>
        <taxon>Cottioidei</taxon>
        <taxon>Cottales</taxon>
        <taxon>Liparidae</taxon>
        <taxon>Liparis</taxon>
    </lineage>
</organism>
<protein>
    <submittedName>
        <fullName evidence="1">Uncharacterized protein</fullName>
    </submittedName>
</protein>
<comment type="caution">
    <text evidence="1">The sequence shown here is derived from an EMBL/GenBank/DDBJ whole genome shotgun (WGS) entry which is preliminary data.</text>
</comment>
<reference evidence="1 2" key="1">
    <citation type="submission" date="2019-03" db="EMBL/GenBank/DDBJ databases">
        <title>First draft genome of Liparis tanakae, snailfish: a comprehensive survey of snailfish specific genes.</title>
        <authorList>
            <person name="Kim W."/>
            <person name="Song I."/>
            <person name="Jeong J.-H."/>
            <person name="Kim D."/>
            <person name="Kim S."/>
            <person name="Ryu S."/>
            <person name="Song J.Y."/>
            <person name="Lee S.K."/>
        </authorList>
    </citation>
    <scope>NUCLEOTIDE SEQUENCE [LARGE SCALE GENOMIC DNA]</scope>
    <source>
        <tissue evidence="1">Muscle</tissue>
    </source>
</reference>
<evidence type="ECO:0000313" key="1">
    <source>
        <dbReference type="EMBL" id="TNN72158.1"/>
    </source>
</evidence>
<accession>A0A4Z2I2J7</accession>
<evidence type="ECO:0000313" key="2">
    <source>
        <dbReference type="Proteomes" id="UP000314294"/>
    </source>
</evidence>
<name>A0A4Z2I2J7_9TELE</name>
<dbReference type="EMBL" id="SRLO01000141">
    <property type="protein sequence ID" value="TNN72158.1"/>
    <property type="molecule type" value="Genomic_DNA"/>
</dbReference>
<dbReference type="Proteomes" id="UP000314294">
    <property type="component" value="Unassembled WGS sequence"/>
</dbReference>
<sequence length="90" mass="9750">MAAFASGRSEQALPTGSVRRTRDLCQIGARVVDNILIVSVEVILGIRAALPPTLVTGVPVGVKNHPLIPKVFLIRFFRLVFGRPRGLVFS</sequence>